<accession>A0A3G4ZNI7</accession>
<gene>
    <name evidence="1" type="ORF">Terrestrivirus6_62</name>
</gene>
<organism evidence="1">
    <name type="scientific">Terrestrivirus sp</name>
    <dbReference type="NCBI Taxonomy" id="2487775"/>
    <lineage>
        <taxon>Viruses</taxon>
        <taxon>Varidnaviria</taxon>
        <taxon>Bamfordvirae</taxon>
        <taxon>Nucleocytoviricota</taxon>
        <taxon>Megaviricetes</taxon>
        <taxon>Imitervirales</taxon>
        <taxon>Mimiviridae</taxon>
        <taxon>Klosneuvirinae</taxon>
    </lineage>
</organism>
<evidence type="ECO:0000313" key="1">
    <source>
        <dbReference type="EMBL" id="AYV76436.1"/>
    </source>
</evidence>
<name>A0A3G4ZNI7_9VIRU</name>
<sequence>MNSDIIIKVLQTQHSSSTGVKILELLIPTLITPLSSDDLTNVLSLSCFSYSSDKKNVLDILLKQDSIVINMEVFNKVMDLFNSDKELILNKLLAKKDVSVTFDFVKKYITKSMDESILFNIVDSFKGETINLYELFDSIRSSHITDKARYRLVHDHVTDQLDPEKLSEYFCDYNIFAKICEEMNIDQSEYEKYEEKINEDNKTIIIFGIKHTIDMFPVNEPYIINGTCDSLNKKEKETLKFHITRNVDNSIKIDGRHTHSHGGFHTMTLAVHVTRGLVIDLNGLVSQYK</sequence>
<protein>
    <submittedName>
        <fullName evidence="1">Uncharacterized protein</fullName>
    </submittedName>
</protein>
<dbReference type="EMBL" id="MK071984">
    <property type="protein sequence ID" value="AYV76436.1"/>
    <property type="molecule type" value="Genomic_DNA"/>
</dbReference>
<proteinExistence type="predicted"/>
<reference evidence="1" key="1">
    <citation type="submission" date="2018-10" db="EMBL/GenBank/DDBJ databases">
        <title>Hidden diversity of soil giant viruses.</title>
        <authorList>
            <person name="Schulz F."/>
            <person name="Alteio L."/>
            <person name="Goudeau D."/>
            <person name="Ryan E.M."/>
            <person name="Malmstrom R.R."/>
            <person name="Blanchard J."/>
            <person name="Woyke T."/>
        </authorList>
    </citation>
    <scope>NUCLEOTIDE SEQUENCE</scope>
    <source>
        <strain evidence="1">TEV1</strain>
    </source>
</reference>